<dbReference type="InterPro" id="IPR036465">
    <property type="entry name" value="vWFA_dom_sf"/>
</dbReference>
<dbReference type="PROSITE" id="PS51257">
    <property type="entry name" value="PROKAR_LIPOPROTEIN"/>
    <property type="match status" value="1"/>
</dbReference>
<dbReference type="SUPFAM" id="SSF53300">
    <property type="entry name" value="vWA-like"/>
    <property type="match status" value="1"/>
</dbReference>
<dbReference type="InterPro" id="IPR002035">
    <property type="entry name" value="VWF_A"/>
</dbReference>
<evidence type="ECO:0000259" key="1">
    <source>
        <dbReference type="PROSITE" id="PS50234"/>
    </source>
</evidence>
<name>A0A3B0XPM8_9ZZZZ</name>
<gene>
    <name evidence="2" type="ORF">MNBD_GAMMA11-177</name>
</gene>
<dbReference type="PANTHER" id="PTHR10579:SF43">
    <property type="entry name" value="ZINC FINGER (C3HC4-TYPE RING FINGER) FAMILY PROTEIN"/>
    <property type="match status" value="1"/>
</dbReference>
<dbReference type="Pfam" id="PF00092">
    <property type="entry name" value="VWA"/>
    <property type="match status" value="1"/>
</dbReference>
<proteinExistence type="predicted"/>
<protein>
    <recommendedName>
        <fullName evidence="1">VWFA domain-containing protein</fullName>
    </recommendedName>
</protein>
<dbReference type="PANTHER" id="PTHR10579">
    <property type="entry name" value="CALCIUM-ACTIVATED CHLORIDE CHANNEL REGULATOR"/>
    <property type="match status" value="1"/>
</dbReference>
<reference evidence="2" key="1">
    <citation type="submission" date="2018-06" db="EMBL/GenBank/DDBJ databases">
        <authorList>
            <person name="Zhirakovskaya E."/>
        </authorList>
    </citation>
    <scope>NUCLEOTIDE SEQUENCE</scope>
</reference>
<dbReference type="EMBL" id="UOFG01000246">
    <property type="protein sequence ID" value="VAW65187.1"/>
    <property type="molecule type" value="Genomic_DNA"/>
</dbReference>
<organism evidence="2">
    <name type="scientific">hydrothermal vent metagenome</name>
    <dbReference type="NCBI Taxonomy" id="652676"/>
    <lineage>
        <taxon>unclassified sequences</taxon>
        <taxon>metagenomes</taxon>
        <taxon>ecological metagenomes</taxon>
    </lineage>
</organism>
<sequence length="824" mass="91764">MNQSRWVNPLPSLFSAGIVLILLSPVSLIMSGCTHSSHPKNLERKLVHRSSQKHPEWIARLPSDENYFYALGISADAPSLRQGRQLAAKSAIVEVSNYLGLKASGRFEVKSTELATRILNEVSVSSSATLKRSSLTHMYYEEFRYEDAVENAQAFDVYILLRIPMADLTEELQKQNLKKGKILSEAEAISREAQAHLNAGNFPLAWQKWMLATRLIDEETDDKVSSLKIYKTLLTAVEGINLSVANDDRSGSADSAGILARAFFSSGSDARPLKDLPLHLRSSKKRQAGTVRNTNQSGQVKYSLSSSTDALQVRLIMSPYSVDLAGLSSGAIQRIQFLKLMLKNKMAQYGAMSVGNAVGGVSGGGQSSLSAVAGVGHSYRKVTYTEGGSLINVDVSLNNPYVLLAHQQRYSVTMKVDIRATQIDSLKRPPLNLVVVLDKSGSMNSDGKIDYTKKATEFLIDHLSTQDYFSIVAYSTDVEVVVPAELVSSKTVIKHHLKEIEAQGMTNLSGGLFEGYSQVKKHFNKNGINSILLLSDGIANRGITNTKNLIPYIKQYNEEGVGVSALGVGIDYNDELMIELAENSKGNYYYIKNPEDIPGIFSQELTRLINVAAQNIRVSVELKKGVKLANSFGREYTLPSGNTYEFRLEDLNYDDRGMVLLELSVPSGMQGERNIASVDVSYDDVNAQGKGNYKKELSVTYTRDVNAYNKSINLEVDKYVVLTRSIEELERVLESLDRGLYEQAIRNIRKTYASIEVYARGSEDAEFLQRLKLLKHFEQEVMELKESNELHGHNEDRHKKLNYKLYLEKHSHRSVDHPLHYGDE</sequence>
<evidence type="ECO:0000313" key="2">
    <source>
        <dbReference type="EMBL" id="VAW65187.1"/>
    </source>
</evidence>
<accession>A0A3B0XPM8</accession>
<dbReference type="PROSITE" id="PS50234">
    <property type="entry name" value="VWFA"/>
    <property type="match status" value="1"/>
</dbReference>
<dbReference type="InterPro" id="IPR051266">
    <property type="entry name" value="CLCR"/>
</dbReference>
<dbReference type="AlphaFoldDB" id="A0A3B0XPM8"/>
<feature type="domain" description="VWFA" evidence="1">
    <location>
        <begin position="432"/>
        <end position="605"/>
    </location>
</feature>
<dbReference type="Gene3D" id="3.40.50.410">
    <property type="entry name" value="von Willebrand factor, type A domain"/>
    <property type="match status" value="1"/>
</dbReference>
<dbReference type="SMART" id="SM00327">
    <property type="entry name" value="VWA"/>
    <property type="match status" value="1"/>
</dbReference>